<dbReference type="Gene3D" id="1.10.10.10">
    <property type="entry name" value="Winged helix-like DNA-binding domain superfamily/Winged helix DNA-binding domain"/>
    <property type="match status" value="1"/>
</dbReference>
<dbReference type="CDD" id="cd06171">
    <property type="entry name" value="Sigma70_r4"/>
    <property type="match status" value="1"/>
</dbReference>
<keyword evidence="5" id="KW-1185">Reference proteome</keyword>
<dbReference type="InterPro" id="IPR013324">
    <property type="entry name" value="RNA_pol_sigma_r3/r4-like"/>
</dbReference>
<dbReference type="SUPFAM" id="SSF54427">
    <property type="entry name" value="NTF2-like"/>
    <property type="match status" value="1"/>
</dbReference>
<name>A0ABX5ENB2_9BACL</name>
<dbReference type="InterPro" id="IPR007627">
    <property type="entry name" value="RNA_pol_sigma70_r2"/>
</dbReference>
<dbReference type="PANTHER" id="PTHR30173">
    <property type="entry name" value="SIGMA 19 FACTOR"/>
    <property type="match status" value="1"/>
</dbReference>
<dbReference type="InterPro" id="IPR052704">
    <property type="entry name" value="ECF_Sigma-70_Domain"/>
</dbReference>
<evidence type="ECO:0000256" key="1">
    <source>
        <dbReference type="ARBA" id="ARBA00011344"/>
    </source>
</evidence>
<dbReference type="RefSeq" id="WP_106343281.1">
    <property type="nucleotide sequence ID" value="NZ_PVTZ01000017.1"/>
</dbReference>
<protein>
    <submittedName>
        <fullName evidence="4">RNA polymerase sigma-70 factor (ECF subfamily)</fullName>
    </submittedName>
</protein>
<evidence type="ECO:0000313" key="5">
    <source>
        <dbReference type="Proteomes" id="UP000238836"/>
    </source>
</evidence>
<dbReference type="NCBIfam" id="NF007214">
    <property type="entry name" value="PRK09636.1"/>
    <property type="match status" value="1"/>
</dbReference>
<dbReference type="NCBIfam" id="TIGR02937">
    <property type="entry name" value="sigma70-ECF"/>
    <property type="match status" value="1"/>
</dbReference>
<dbReference type="SUPFAM" id="SSF88946">
    <property type="entry name" value="Sigma2 domain of RNA polymerase sigma factors"/>
    <property type="match status" value="1"/>
</dbReference>
<dbReference type="InterPro" id="IPR014284">
    <property type="entry name" value="RNA_pol_sigma-70_dom"/>
</dbReference>
<feature type="domain" description="RNA polymerase sigma factor 70 region 4 type 2" evidence="3">
    <location>
        <begin position="108"/>
        <end position="158"/>
    </location>
</feature>
<comment type="caution">
    <text evidence="4">The sequence shown here is derived from an EMBL/GenBank/DDBJ whole genome shotgun (WGS) entry which is preliminary data.</text>
</comment>
<dbReference type="EMBL" id="PVTZ01000017">
    <property type="protein sequence ID" value="PRZ12078.1"/>
    <property type="molecule type" value="Genomic_DNA"/>
</dbReference>
<sequence length="299" mass="33351">MEYETLYETYKPLLISVAYRMVGTLADAEDLVHDVFVNIQRNDVGLIRHPQAYLIKLITNRCLNFLTSARQKRETYVGPWLPEPLQSPGDHTDPATEVIQQETMAYGLLVMMERLSPVERAVFVLREALGYTHAEIARVLGKSEANCRKIYSRAKTKLQTSSGLPSCKSAQAEALAQAFQQAVHTGKFDRFIDLLTEHAVLLSDGGGKVRAAIQPIIGRERIRAFLEGITRKGAFNGVLYQVTLNGQPGLLLIKNGQQAVSMAISFAPHENRTQATHLFLVNNPDKLQHLSHPAKPPRE</sequence>
<dbReference type="Pfam" id="PF04542">
    <property type="entry name" value="Sigma70_r2"/>
    <property type="match status" value="1"/>
</dbReference>
<dbReference type="InterPro" id="IPR013325">
    <property type="entry name" value="RNA_pol_sigma_r2"/>
</dbReference>
<evidence type="ECO:0000259" key="2">
    <source>
        <dbReference type="Pfam" id="PF04542"/>
    </source>
</evidence>
<comment type="subunit">
    <text evidence="1">Interacts transiently with the RNA polymerase catalytic core formed by RpoA, RpoB, RpoC and RpoZ (2 alpha, 1 beta, 1 beta' and 1 omega subunit) to form the RNA polymerase holoenzyme that can initiate transcription.</text>
</comment>
<dbReference type="Proteomes" id="UP000238836">
    <property type="component" value="Unassembled WGS sequence"/>
</dbReference>
<evidence type="ECO:0000259" key="3">
    <source>
        <dbReference type="Pfam" id="PF08281"/>
    </source>
</evidence>
<dbReference type="Gene3D" id="3.10.450.50">
    <property type="match status" value="1"/>
</dbReference>
<dbReference type="SUPFAM" id="SSF88659">
    <property type="entry name" value="Sigma3 and sigma4 domains of RNA polymerase sigma factors"/>
    <property type="match status" value="1"/>
</dbReference>
<dbReference type="PANTHER" id="PTHR30173:SF36">
    <property type="entry name" value="ECF RNA POLYMERASE SIGMA FACTOR SIGJ"/>
    <property type="match status" value="1"/>
</dbReference>
<dbReference type="Gene3D" id="1.10.1740.10">
    <property type="match status" value="1"/>
</dbReference>
<gene>
    <name evidence="4" type="ORF">CLV36_11757</name>
</gene>
<evidence type="ECO:0000313" key="4">
    <source>
        <dbReference type="EMBL" id="PRZ12078.1"/>
    </source>
</evidence>
<organism evidence="4 5">
    <name type="scientific">Laceyella sediminis</name>
    <dbReference type="NCBI Taxonomy" id="573074"/>
    <lineage>
        <taxon>Bacteria</taxon>
        <taxon>Bacillati</taxon>
        <taxon>Bacillota</taxon>
        <taxon>Bacilli</taxon>
        <taxon>Bacillales</taxon>
        <taxon>Thermoactinomycetaceae</taxon>
        <taxon>Laceyella</taxon>
    </lineage>
</organism>
<proteinExistence type="predicted"/>
<dbReference type="Pfam" id="PF08281">
    <property type="entry name" value="Sigma70_r4_2"/>
    <property type="match status" value="1"/>
</dbReference>
<reference evidence="4 5" key="1">
    <citation type="submission" date="2018-03" db="EMBL/GenBank/DDBJ databases">
        <title>Genomic Encyclopedia of Archaeal and Bacterial Type Strains, Phase II (KMG-II): from individual species to whole genera.</title>
        <authorList>
            <person name="Goeker M."/>
        </authorList>
    </citation>
    <scope>NUCLEOTIDE SEQUENCE [LARGE SCALE GENOMIC DNA]</scope>
    <source>
        <strain evidence="4 5">RHA1</strain>
    </source>
</reference>
<dbReference type="InterPro" id="IPR036388">
    <property type="entry name" value="WH-like_DNA-bd_sf"/>
</dbReference>
<accession>A0ABX5ENB2</accession>
<dbReference type="InterPro" id="IPR013249">
    <property type="entry name" value="RNA_pol_sigma70_r4_t2"/>
</dbReference>
<dbReference type="InterPro" id="IPR032710">
    <property type="entry name" value="NTF2-like_dom_sf"/>
</dbReference>
<feature type="domain" description="RNA polymerase sigma-70 region 2" evidence="2">
    <location>
        <begin position="6"/>
        <end position="70"/>
    </location>
</feature>